<evidence type="ECO:0000313" key="4">
    <source>
        <dbReference type="EMBL" id="KKA19931.1"/>
    </source>
</evidence>
<feature type="region of interest" description="Disordered" evidence="2">
    <location>
        <begin position="193"/>
        <end position="226"/>
    </location>
</feature>
<dbReference type="CDD" id="cd18433">
    <property type="entry name" value="BRCT_Rad4_rpt3"/>
    <property type="match status" value="1"/>
</dbReference>
<dbReference type="STRING" id="1408163.A0A0F4YQ03"/>
<feature type="compositionally biased region" description="Polar residues" evidence="2">
    <location>
        <begin position="700"/>
        <end position="726"/>
    </location>
</feature>
<feature type="domain" description="BRCT" evidence="3">
    <location>
        <begin position="1"/>
        <end position="74"/>
    </location>
</feature>
<dbReference type="GO" id="GO:0007095">
    <property type="term" value="P:mitotic G2 DNA damage checkpoint signaling"/>
    <property type="evidence" value="ECO:0007669"/>
    <property type="project" value="TreeGrafter"/>
</dbReference>
<gene>
    <name evidence="4" type="ORF">T310_6091</name>
</gene>
<dbReference type="CDD" id="cd17740">
    <property type="entry name" value="BRCT_Rad4_rpt1"/>
    <property type="match status" value="1"/>
</dbReference>
<feature type="compositionally biased region" description="Low complexity" evidence="2">
    <location>
        <begin position="548"/>
        <end position="559"/>
    </location>
</feature>
<keyword evidence="5" id="KW-1185">Reference proteome</keyword>
<dbReference type="PANTHER" id="PTHR13561">
    <property type="entry name" value="DNA REPLICATION REGULATOR DPB11-RELATED"/>
    <property type="match status" value="1"/>
</dbReference>
<proteinExistence type="predicted"/>
<dbReference type="Proteomes" id="UP000053958">
    <property type="component" value="Unassembled WGS sequence"/>
</dbReference>
<dbReference type="AlphaFoldDB" id="A0A0F4YQ03"/>
<dbReference type="InterPro" id="IPR001357">
    <property type="entry name" value="BRCT_dom"/>
</dbReference>
<feature type="domain" description="BRCT" evidence="3">
    <location>
        <begin position="96"/>
        <end position="185"/>
    </location>
</feature>
<feature type="compositionally biased region" description="Basic and acidic residues" evidence="2">
    <location>
        <begin position="514"/>
        <end position="540"/>
    </location>
</feature>
<sequence length="831" mass="91390">MAGGVVRGVVLCFTSILPEQRSELVEIASQMGATHKFDLTSDVTHLLVGETNTEKYKYVARERTDVTVLLPQWIEAVRQSWMQGGDTDLKALEEQYKLPTFYGLSICITGFEDMAFRKYLQETAIANGAEFNKDLTRNVTHLIAREPKGQKYKFATQWKIKIVSLKWFEDSLERGMILDESLYDPLLPPEQQGVGAWNRSAPSVSAKREQPENASNPRARKLRRVASSKLGDRNEGIWGDIVGGGFEVAENGNSDTTHPRTGNPPSGRARPVIQVVKSFASETTVSDQRDRGPSVPEEKPLDQPQGFLQNCYFFIHGFTPKQVDVLRHHLTFNGAHIVESLSEFASPDIPKTGHGLYIIVPYKLPRSEIPSTDDMAFECEVVTDMWLERCLDSKTLVPPESHVTSTPFPRFPIPGPEFGGMKICSTGFARIDLLHLSKLVNIMGATYEEYLTPSASVLICNDPQTANPEKLRHTLEWGVPTVSADWLWISVQTGQRKPFDPYLIQKPSSQSSKAEQKSSNRSDSRSKQPVESRSKEESRKAPKQGAVSKPESASSSTKSDVSNPPPVNGHNDAPKDKSTNASVGGLDASKSRSPSKGLDSEKVTTEPARREETGQAASSRNTTKALENAVNGLLQQVRAFSRASSNSGGEGGEQQPVRRRRPVLGRTNSLSSTRTGPTKGISRASSVDTLNEDGYGSAVSADTDTNNQNSSKNLTNMRGQSFNSVLSGGKVNVYVDSPLYEDEEQEGDGTPAMTQLNYEDPDAVAMREEFMKRGGKSDNSDSNNNDNNKDPAKQDTAGDEVRELEDIEGGWGSAKRTRRAGKPKEPDNNIF</sequence>
<feature type="compositionally biased region" description="Polar residues" evidence="2">
    <location>
        <begin position="615"/>
        <end position="625"/>
    </location>
</feature>
<protein>
    <submittedName>
        <fullName evidence="4">BRCT domain protein</fullName>
    </submittedName>
</protein>
<organism evidence="4 5">
    <name type="scientific">Rasamsonia emersonii (strain ATCC 16479 / CBS 393.64 / IMI 116815)</name>
    <dbReference type="NCBI Taxonomy" id="1408163"/>
    <lineage>
        <taxon>Eukaryota</taxon>
        <taxon>Fungi</taxon>
        <taxon>Dikarya</taxon>
        <taxon>Ascomycota</taxon>
        <taxon>Pezizomycotina</taxon>
        <taxon>Eurotiomycetes</taxon>
        <taxon>Eurotiomycetidae</taxon>
        <taxon>Eurotiales</taxon>
        <taxon>Trichocomaceae</taxon>
        <taxon>Rasamsonia</taxon>
    </lineage>
</organism>
<feature type="compositionally biased region" description="Basic and acidic residues" evidence="2">
    <location>
        <begin position="598"/>
        <end position="613"/>
    </location>
</feature>
<dbReference type="EMBL" id="LASV01000304">
    <property type="protein sequence ID" value="KKA19931.1"/>
    <property type="molecule type" value="Genomic_DNA"/>
</dbReference>
<dbReference type="Gene3D" id="3.40.50.10190">
    <property type="entry name" value="BRCT domain"/>
    <property type="match status" value="4"/>
</dbReference>
<dbReference type="GO" id="GO:0033314">
    <property type="term" value="P:mitotic DNA replication checkpoint signaling"/>
    <property type="evidence" value="ECO:0007669"/>
    <property type="project" value="TreeGrafter"/>
</dbReference>
<feature type="domain" description="BRCT" evidence="3">
    <location>
        <begin position="418"/>
        <end position="504"/>
    </location>
</feature>
<feature type="compositionally biased region" description="Basic and acidic residues" evidence="2">
    <location>
        <begin position="765"/>
        <end position="779"/>
    </location>
</feature>
<dbReference type="PANTHER" id="PTHR13561:SF20">
    <property type="entry name" value="DNA TOPOISOMERASE 2-BINDING PROTEIN 1"/>
    <property type="match status" value="1"/>
</dbReference>
<dbReference type="SUPFAM" id="SSF52113">
    <property type="entry name" value="BRCT domain"/>
    <property type="match status" value="4"/>
</dbReference>
<dbReference type="CDD" id="cd17723">
    <property type="entry name" value="BRCT_Rad4_rpt4"/>
    <property type="match status" value="1"/>
</dbReference>
<comment type="caution">
    <text evidence="4">The sequence shown here is derived from an EMBL/GenBank/DDBJ whole genome shotgun (WGS) entry which is preliminary data.</text>
</comment>
<dbReference type="OrthoDB" id="251770at2759"/>
<dbReference type="GO" id="GO:0006270">
    <property type="term" value="P:DNA replication initiation"/>
    <property type="evidence" value="ECO:0007669"/>
    <property type="project" value="TreeGrafter"/>
</dbReference>
<feature type="domain" description="BRCT" evidence="3">
    <location>
        <begin position="303"/>
        <end position="404"/>
    </location>
</feature>
<dbReference type="RefSeq" id="XP_013326543.1">
    <property type="nucleotide sequence ID" value="XM_013471089.1"/>
</dbReference>
<dbReference type="InterPro" id="IPR059215">
    <property type="entry name" value="BRCT2_TopBP1-like"/>
</dbReference>
<keyword evidence="1" id="KW-0677">Repeat</keyword>
<feature type="region of interest" description="Disordered" evidence="2">
    <location>
        <begin position="499"/>
        <end position="831"/>
    </location>
</feature>
<name>A0A0F4YQ03_RASE3</name>
<accession>A0A0F4YQ03</accession>
<evidence type="ECO:0000256" key="2">
    <source>
        <dbReference type="SAM" id="MobiDB-lite"/>
    </source>
</evidence>
<feature type="compositionally biased region" description="Basic and acidic residues" evidence="2">
    <location>
        <begin position="822"/>
        <end position="831"/>
    </location>
</feature>
<feature type="compositionally biased region" description="Basic and acidic residues" evidence="2">
    <location>
        <begin position="287"/>
        <end position="301"/>
    </location>
</feature>
<evidence type="ECO:0000259" key="3">
    <source>
        <dbReference type="PROSITE" id="PS50172"/>
    </source>
</evidence>
<dbReference type="GeneID" id="25318403"/>
<feature type="region of interest" description="Disordered" evidence="2">
    <location>
        <begin position="248"/>
        <end position="303"/>
    </location>
</feature>
<feature type="compositionally biased region" description="Polar residues" evidence="2">
    <location>
        <begin position="251"/>
        <end position="264"/>
    </location>
</feature>
<dbReference type="Pfam" id="PF12738">
    <property type="entry name" value="PTCB-BRCT"/>
    <property type="match status" value="3"/>
</dbReference>
<dbReference type="PROSITE" id="PS50172">
    <property type="entry name" value="BRCT"/>
    <property type="match status" value="4"/>
</dbReference>
<evidence type="ECO:0000256" key="1">
    <source>
        <dbReference type="ARBA" id="ARBA00022737"/>
    </source>
</evidence>
<dbReference type="CDD" id="cd17731">
    <property type="entry name" value="BRCT_TopBP1_rpt2_like"/>
    <property type="match status" value="1"/>
</dbReference>
<reference evidence="4 5" key="1">
    <citation type="submission" date="2015-04" db="EMBL/GenBank/DDBJ databases">
        <authorList>
            <person name="Heijne W.H."/>
            <person name="Fedorova N.D."/>
            <person name="Nierman W.C."/>
            <person name="Vollebregt A.W."/>
            <person name="Zhao Z."/>
            <person name="Wu L."/>
            <person name="Kumar M."/>
            <person name="Stam H."/>
            <person name="van den Berg M.A."/>
            <person name="Pel H.J."/>
        </authorList>
    </citation>
    <scope>NUCLEOTIDE SEQUENCE [LARGE SCALE GENOMIC DNA]</scope>
    <source>
        <strain evidence="4 5">CBS 393.64</strain>
    </source>
</reference>
<evidence type="ECO:0000313" key="5">
    <source>
        <dbReference type="Proteomes" id="UP000053958"/>
    </source>
</evidence>
<feature type="compositionally biased region" description="Polar residues" evidence="2">
    <location>
        <begin position="666"/>
        <end position="676"/>
    </location>
</feature>
<dbReference type="InterPro" id="IPR036420">
    <property type="entry name" value="BRCT_dom_sf"/>
</dbReference>
<dbReference type="SMART" id="SM00292">
    <property type="entry name" value="BRCT"/>
    <property type="match status" value="4"/>
</dbReference>